<feature type="coiled-coil region" evidence="16">
    <location>
        <begin position="65"/>
        <end position="99"/>
    </location>
</feature>
<keyword evidence="11 15" id="KW-0175">Coiled coil</keyword>
<feature type="coiled-coil region" evidence="16">
    <location>
        <begin position="509"/>
        <end position="610"/>
    </location>
</feature>
<evidence type="ECO:0000256" key="3">
    <source>
        <dbReference type="ARBA" id="ARBA00004906"/>
    </source>
</evidence>
<evidence type="ECO:0000256" key="7">
    <source>
        <dbReference type="ARBA" id="ARBA00022771"/>
    </source>
</evidence>
<keyword evidence="9 15" id="KW-0862">Zinc</keyword>
<feature type="region of interest" description="Disordered" evidence="17">
    <location>
        <begin position="268"/>
        <end position="292"/>
    </location>
</feature>
<gene>
    <name evidence="19" type="primary">SPOSA6832_03051</name>
</gene>
<organism evidence="19 20">
    <name type="scientific">Sporidiobolus salmonicolor</name>
    <name type="common">Yeast-like fungus</name>
    <name type="synonym">Sporobolomyces salmonicolor</name>
    <dbReference type="NCBI Taxonomy" id="5005"/>
    <lineage>
        <taxon>Eukaryota</taxon>
        <taxon>Fungi</taxon>
        <taxon>Dikarya</taxon>
        <taxon>Basidiomycota</taxon>
        <taxon>Pucciniomycotina</taxon>
        <taxon>Microbotryomycetes</taxon>
        <taxon>Sporidiobolales</taxon>
        <taxon>Sporidiobolaceae</taxon>
        <taxon>Sporobolomyces</taxon>
    </lineage>
</organism>
<comment type="subcellular location">
    <subcellularLocation>
        <location evidence="2 15">Nucleus</location>
    </subcellularLocation>
</comment>
<feature type="domain" description="RING-type" evidence="18">
    <location>
        <begin position="874"/>
        <end position="912"/>
    </location>
</feature>
<accession>A0A0D6EP21</accession>
<dbReference type="InterPro" id="IPR013956">
    <property type="entry name" value="E3_ubiquit_lig_Bre1"/>
</dbReference>
<dbReference type="GO" id="GO:0033503">
    <property type="term" value="C:HULC complex"/>
    <property type="evidence" value="ECO:0007669"/>
    <property type="project" value="TreeGrafter"/>
</dbReference>
<evidence type="ECO:0000256" key="10">
    <source>
        <dbReference type="ARBA" id="ARBA00022853"/>
    </source>
</evidence>
<dbReference type="Pfam" id="PF00097">
    <property type="entry name" value="zf-C3HC4"/>
    <property type="match status" value="1"/>
</dbReference>
<dbReference type="GO" id="GO:0008270">
    <property type="term" value="F:zinc ion binding"/>
    <property type="evidence" value="ECO:0007669"/>
    <property type="project" value="UniProtKB-KW"/>
</dbReference>
<dbReference type="PROSITE" id="PS50089">
    <property type="entry name" value="ZF_RING_2"/>
    <property type="match status" value="1"/>
</dbReference>
<comment type="function">
    <text evidence="13">E3 ubiquitin-protein ligase that mediates monoubiquitination of histone H2B to form H2BK123ub1. H2BK123ub1 gives a specific tag for epigenetic transcriptional activation and is also a prerequisite for H3K4me and H3K79me formation.</text>
</comment>
<dbReference type="InterPro" id="IPR013083">
    <property type="entry name" value="Znf_RING/FYVE/PHD"/>
</dbReference>
<evidence type="ECO:0000256" key="17">
    <source>
        <dbReference type="SAM" id="MobiDB-lite"/>
    </source>
</evidence>
<dbReference type="Gene3D" id="3.30.40.10">
    <property type="entry name" value="Zinc/RING finger domain, C3HC4 (zinc finger)"/>
    <property type="match status" value="1"/>
</dbReference>
<feature type="compositionally biased region" description="Gly residues" evidence="17">
    <location>
        <begin position="281"/>
        <end position="292"/>
    </location>
</feature>
<reference evidence="20" key="1">
    <citation type="submission" date="2015-02" db="EMBL/GenBank/DDBJ databases">
        <authorList>
            <person name="Gon?alves P."/>
        </authorList>
    </citation>
    <scope>NUCLEOTIDE SEQUENCE [LARGE SCALE GENOMIC DNA]</scope>
</reference>
<dbReference type="GO" id="GO:0006325">
    <property type="term" value="P:chromatin organization"/>
    <property type="evidence" value="ECO:0007669"/>
    <property type="project" value="UniProtKB-KW"/>
</dbReference>
<evidence type="ECO:0000256" key="11">
    <source>
        <dbReference type="ARBA" id="ARBA00023054"/>
    </source>
</evidence>
<comment type="catalytic activity">
    <reaction evidence="1 15">
        <text>S-ubiquitinyl-[E2 ubiquitin-conjugating enzyme]-L-cysteine + [acceptor protein]-L-lysine = [E2 ubiquitin-conjugating enzyme]-L-cysteine + N(6)-ubiquitinyl-[acceptor protein]-L-lysine.</text>
        <dbReference type="EC" id="2.3.2.27"/>
    </reaction>
</comment>
<evidence type="ECO:0000313" key="19">
    <source>
        <dbReference type="EMBL" id="CEQ41340.1"/>
    </source>
</evidence>
<keyword evidence="12 15" id="KW-0539">Nucleus</keyword>
<dbReference type="AlphaFoldDB" id="A0A0D6EP21"/>
<dbReference type="CDD" id="cd16499">
    <property type="entry name" value="RING-HC_Bre1-like"/>
    <property type="match status" value="1"/>
</dbReference>
<feature type="coiled-coil region" evidence="16">
    <location>
        <begin position="300"/>
        <end position="334"/>
    </location>
</feature>
<keyword evidence="20" id="KW-1185">Reference proteome</keyword>
<evidence type="ECO:0000256" key="9">
    <source>
        <dbReference type="ARBA" id="ARBA00022833"/>
    </source>
</evidence>
<sequence length="1162" mass="127267">MNGPLSPAADAQPARKRVTLVEPPAAAMPAAKKQKLDAADDPVADDNDDDDDRPEDDVKLENFRKEAIHREMLAYKRQYERAQSEVDKLRAQRQACELRLSKVEIGWTTLVQEAEMILPSTSAAAANGHARAASPPLTDAHLDDEELEEALSQRSTATKQLLQRLQDLHPSGDAAQSSKVEELEAKCRELLEQSLKSREALRIVRLSHEQTVTQLDNTLASLARAEKRFDRYQSATVAAIEGRVAPAAAHAALALGAAGSLVGSASPMPNGGGKGKDAEGGASGGDQAGGAVAGAMSGELEELRDLVVRRAQDLEELRNDRVRLKTEIDALKAKLVDLPDDIVAETATFRMLQTHVQYLSGEYETKRQECDRATTEADGLREGMETFREAVFVRLVPLFPSRAHHDLTFLAFALQNDAREQVNDLQSRLSSRETDLSRLRAARDELRAEASELKAKEGDRAKALDELRVLAESRAARLEAYRSEVQRLRMDRAAKDGDLEGVEMRASGEKDEEELIKDLQARLKTAEDLLLALRDQLHSYASGAPDGDRLVQSETEARTELAQAQERLAKLEALLGPGGDPQVSALAERLKDREQELKVAEAQVKSQEAASNMLYGEIDRLSAAWSALDEQNASKVFNLVNLEEKIQRLSAEVCPLTSFFPLGIPTLTVAGPDKAKADNRYFATMRQKDALVSENAVLTKLAEKQQQKVESSTEQQHSLGQQLVRHLLSVSSPALSAPLEVKSEDVAREADGVVRLLQAAAEKEITLHQKNIRAYQDNIGGLRRDNTELTLRSEQNAKRIAELNNLLAERISQAESEIAARKRAEEQLAKVERQLQQSQAKVASASAAASSSSDSAEIRELKKYNADLSKMLKCSTCNIRFKSVILTRCGHTFCKECVDARLANRQRKCPNCGGMFGKDDVGPPFYAPRERDLVVSDLLLLLDDDLPPGVELALGDRRALEHLADDVAARGEDGLEFGADARRERVVHVDVVRRDEAGLLAQALHAVDDLARGALLLELGAAQDVEEDDDVVVRVGLVVGPALDARGELDVARRGEVPGGELDAVDRDLARREILLDVVGRDVRERLLDAREVLAELAPEDGVVGVGAELDAAAALVRGEHDRADVEFLLDVREERLDVVEVLLRGVEDDKFGKRGLRGIPG</sequence>
<dbReference type="UniPathway" id="UPA00143"/>
<dbReference type="Proteomes" id="UP000243876">
    <property type="component" value="Unassembled WGS sequence"/>
</dbReference>
<evidence type="ECO:0000256" key="16">
    <source>
        <dbReference type="SAM" id="Coils"/>
    </source>
</evidence>
<evidence type="ECO:0000259" key="18">
    <source>
        <dbReference type="PROSITE" id="PS50089"/>
    </source>
</evidence>
<evidence type="ECO:0000256" key="12">
    <source>
        <dbReference type="ARBA" id="ARBA00023242"/>
    </source>
</evidence>
<dbReference type="InterPro" id="IPR017907">
    <property type="entry name" value="Znf_RING_CS"/>
</dbReference>
<evidence type="ECO:0000256" key="13">
    <source>
        <dbReference type="ARBA" id="ARBA00059679"/>
    </source>
</evidence>
<keyword evidence="5 15" id="KW-0808">Transferase</keyword>
<protein>
    <recommendedName>
        <fullName evidence="15">E3 ubiquitin protein ligase</fullName>
        <ecNumber evidence="15">2.3.2.27</ecNumber>
    </recommendedName>
</protein>
<evidence type="ECO:0000256" key="6">
    <source>
        <dbReference type="ARBA" id="ARBA00022723"/>
    </source>
</evidence>
<feature type="compositionally biased region" description="Acidic residues" evidence="17">
    <location>
        <begin position="39"/>
        <end position="55"/>
    </location>
</feature>
<dbReference type="InterPro" id="IPR001841">
    <property type="entry name" value="Znf_RING"/>
</dbReference>
<name>A0A0D6EP21_SPOSA</name>
<evidence type="ECO:0000256" key="4">
    <source>
        <dbReference type="ARBA" id="ARBA00005555"/>
    </source>
</evidence>
<evidence type="ECO:0000313" key="20">
    <source>
        <dbReference type="Proteomes" id="UP000243876"/>
    </source>
</evidence>
<dbReference type="Pfam" id="PF26095">
    <property type="entry name" value="CC_Bre1"/>
    <property type="match status" value="1"/>
</dbReference>
<feature type="coiled-coil region" evidence="16">
    <location>
        <begin position="429"/>
        <end position="459"/>
    </location>
</feature>
<proteinExistence type="inferred from homology"/>
<evidence type="ECO:0000256" key="8">
    <source>
        <dbReference type="ARBA" id="ARBA00022786"/>
    </source>
</evidence>
<dbReference type="InterPro" id="IPR058643">
    <property type="entry name" value="BRE1-like_CC"/>
</dbReference>
<evidence type="ECO:0000256" key="5">
    <source>
        <dbReference type="ARBA" id="ARBA00022679"/>
    </source>
</evidence>
<comment type="similarity">
    <text evidence="4 15">Belongs to the BRE1 family.</text>
</comment>
<feature type="region of interest" description="Disordered" evidence="17">
    <location>
        <begin position="1"/>
        <end position="62"/>
    </location>
</feature>
<feature type="coiled-coil region" evidence="16">
    <location>
        <begin position="758"/>
        <end position="848"/>
    </location>
</feature>
<dbReference type="Pfam" id="PF08647">
    <property type="entry name" value="BRE1"/>
    <property type="match status" value="2"/>
</dbReference>
<evidence type="ECO:0000256" key="1">
    <source>
        <dbReference type="ARBA" id="ARBA00000900"/>
    </source>
</evidence>
<dbReference type="EC" id="2.3.2.27" evidence="15"/>
<evidence type="ECO:0000256" key="2">
    <source>
        <dbReference type="ARBA" id="ARBA00004123"/>
    </source>
</evidence>
<dbReference type="GO" id="GO:0005634">
    <property type="term" value="C:nucleus"/>
    <property type="evidence" value="ECO:0007669"/>
    <property type="project" value="UniProtKB-SubCell"/>
</dbReference>
<keyword evidence="8 15" id="KW-0833">Ubl conjugation pathway</keyword>
<dbReference type="InterPro" id="IPR018957">
    <property type="entry name" value="Znf_C3HC4_RING-type"/>
</dbReference>
<dbReference type="OrthoDB" id="10266039at2759"/>
<dbReference type="EMBL" id="CENE01000013">
    <property type="protein sequence ID" value="CEQ41340.1"/>
    <property type="molecule type" value="Genomic_DNA"/>
</dbReference>
<dbReference type="SMART" id="SM00184">
    <property type="entry name" value="RING"/>
    <property type="match status" value="1"/>
</dbReference>
<dbReference type="PROSITE" id="PS00518">
    <property type="entry name" value="ZF_RING_1"/>
    <property type="match status" value="1"/>
</dbReference>
<keyword evidence="10 15" id="KW-0156">Chromatin regulator</keyword>
<dbReference type="PANTHER" id="PTHR23163">
    <property type="entry name" value="RING FINGER PROTEIN-RELATED"/>
    <property type="match status" value="1"/>
</dbReference>
<evidence type="ECO:0000256" key="14">
    <source>
        <dbReference type="PROSITE-ProRule" id="PRU00175"/>
    </source>
</evidence>
<keyword evidence="6 15" id="KW-0479">Metal-binding</keyword>
<evidence type="ECO:0000256" key="15">
    <source>
        <dbReference type="RuleBase" id="RU365038"/>
    </source>
</evidence>
<dbReference type="SUPFAM" id="SSF57850">
    <property type="entry name" value="RING/U-box"/>
    <property type="match status" value="1"/>
</dbReference>
<dbReference type="PANTHER" id="PTHR23163:SF0">
    <property type="entry name" value="E3 UBIQUITIN-PROTEIN LIGASE BRE1"/>
    <property type="match status" value="1"/>
</dbReference>
<dbReference type="GO" id="GO:0061630">
    <property type="term" value="F:ubiquitin protein ligase activity"/>
    <property type="evidence" value="ECO:0007669"/>
    <property type="project" value="UniProtKB-EC"/>
</dbReference>
<keyword evidence="7 14" id="KW-0863">Zinc-finger</keyword>
<comment type="pathway">
    <text evidence="3 15">Protein modification; protein ubiquitination.</text>
</comment>
<feature type="coiled-coil region" evidence="16">
    <location>
        <begin position="173"/>
        <end position="235"/>
    </location>
</feature>
<dbReference type="GO" id="GO:0016567">
    <property type="term" value="P:protein ubiquitination"/>
    <property type="evidence" value="ECO:0007669"/>
    <property type="project" value="UniProtKB-UniRule"/>
</dbReference>